<dbReference type="PANTHER" id="PTHR43792:SF8">
    <property type="entry name" value="[RIBOSOMAL PROTEIN US5]-ALANINE N-ACETYLTRANSFERASE"/>
    <property type="match status" value="1"/>
</dbReference>
<dbReference type="PROSITE" id="PS51186">
    <property type="entry name" value="GNAT"/>
    <property type="match status" value="1"/>
</dbReference>
<gene>
    <name evidence="5" type="ORF">NDM98_20225</name>
</gene>
<evidence type="ECO:0000256" key="1">
    <source>
        <dbReference type="ARBA" id="ARBA00022679"/>
    </source>
</evidence>
<evidence type="ECO:0000313" key="6">
    <source>
        <dbReference type="Proteomes" id="UP001203665"/>
    </source>
</evidence>
<dbReference type="Gene3D" id="3.40.630.30">
    <property type="match status" value="1"/>
</dbReference>
<dbReference type="InterPro" id="IPR016181">
    <property type="entry name" value="Acyl_CoA_acyltransferase"/>
</dbReference>
<dbReference type="SUPFAM" id="SSF55729">
    <property type="entry name" value="Acyl-CoA N-acyltransferases (Nat)"/>
    <property type="match status" value="1"/>
</dbReference>
<dbReference type="RefSeq" id="WP_251611345.1">
    <property type="nucleotide sequence ID" value="NZ_JAMQJY010000004.1"/>
</dbReference>
<dbReference type="PANTHER" id="PTHR43792">
    <property type="entry name" value="GNAT FAMILY, PUTATIVE (AFU_ORTHOLOGUE AFUA_3G00765)-RELATED-RELATED"/>
    <property type="match status" value="1"/>
</dbReference>
<evidence type="ECO:0000256" key="2">
    <source>
        <dbReference type="ARBA" id="ARBA00023315"/>
    </source>
</evidence>
<comment type="caution">
    <text evidence="5">The sequence shown here is derived from an EMBL/GenBank/DDBJ whole genome shotgun (WGS) entry which is preliminary data.</text>
</comment>
<evidence type="ECO:0000259" key="4">
    <source>
        <dbReference type="PROSITE" id="PS51186"/>
    </source>
</evidence>
<reference evidence="5" key="1">
    <citation type="submission" date="2022-06" db="EMBL/GenBank/DDBJ databases">
        <title>Alkalicoccobacillus porphyridii sp. nov., isolated from a marine red alga, Porphyridium purpureum and reclassification of Shouchella plakortidis and Shouchella gibsonii as Alkalicoccobacillus plakortidis comb. nov. and Alkalicoccobacillus gibsonii comb. nov.</title>
        <authorList>
            <person name="Kim K.H."/>
            <person name="Lee J.K."/>
            <person name="Han D.M."/>
            <person name="Baek J.H."/>
            <person name="Jeon C.O."/>
        </authorList>
    </citation>
    <scope>NUCLEOTIDE SEQUENCE</scope>
    <source>
        <strain evidence="5">DSM 19153</strain>
    </source>
</reference>
<evidence type="ECO:0000256" key="3">
    <source>
        <dbReference type="ARBA" id="ARBA00038502"/>
    </source>
</evidence>
<protein>
    <submittedName>
        <fullName evidence="5">GNAT family N-acetyltransferase</fullName>
    </submittedName>
</protein>
<keyword evidence="6" id="KW-1185">Reference proteome</keyword>
<keyword evidence="2" id="KW-0012">Acyltransferase</keyword>
<sequence length="173" mass="20157">MNLTITKLKAEDEESLYQFELENRTYFEEMIPGRGDDYYVYREFRRNHRTLLQEQEENGSYFYLLKNDQAEIVGRINLVDLNEQGVGSLGYRIGKRFVGQGAATQAIKLLFKELTNLPQVRVIEAKTTTNHLSSQKVLMNNGFEKVGVTSETYRNASGEEWPFVHFRKEVCEK</sequence>
<feature type="domain" description="N-acetyltransferase" evidence="4">
    <location>
        <begin position="3"/>
        <end position="168"/>
    </location>
</feature>
<keyword evidence="1" id="KW-0808">Transferase</keyword>
<dbReference type="Proteomes" id="UP001203665">
    <property type="component" value="Unassembled WGS sequence"/>
</dbReference>
<dbReference type="Pfam" id="PF13302">
    <property type="entry name" value="Acetyltransf_3"/>
    <property type="match status" value="1"/>
</dbReference>
<organism evidence="5 6">
    <name type="scientific">Alkalicoccobacillus plakortidis</name>
    <dbReference type="NCBI Taxonomy" id="444060"/>
    <lineage>
        <taxon>Bacteria</taxon>
        <taxon>Bacillati</taxon>
        <taxon>Bacillota</taxon>
        <taxon>Bacilli</taxon>
        <taxon>Bacillales</taxon>
        <taxon>Bacillaceae</taxon>
        <taxon>Alkalicoccobacillus</taxon>
    </lineage>
</organism>
<dbReference type="EMBL" id="JAMQJY010000004">
    <property type="protein sequence ID" value="MCM2677544.1"/>
    <property type="molecule type" value="Genomic_DNA"/>
</dbReference>
<evidence type="ECO:0000313" key="5">
    <source>
        <dbReference type="EMBL" id="MCM2677544.1"/>
    </source>
</evidence>
<accession>A0ABT0XNR8</accession>
<dbReference type="InterPro" id="IPR051531">
    <property type="entry name" value="N-acetyltransferase"/>
</dbReference>
<comment type="similarity">
    <text evidence="3">Belongs to the acetyltransferase family. RimJ subfamily.</text>
</comment>
<proteinExistence type="inferred from homology"/>
<name>A0ABT0XNR8_9BACI</name>
<dbReference type="InterPro" id="IPR000182">
    <property type="entry name" value="GNAT_dom"/>
</dbReference>